<dbReference type="PANTHER" id="PTHR32319">
    <property type="entry name" value="BACTERIAL HEMOLYSIN-LIKE PROTEIN"/>
    <property type="match status" value="1"/>
</dbReference>
<keyword evidence="1" id="KW-0694">RNA-binding</keyword>
<feature type="non-terminal residue" evidence="3">
    <location>
        <position position="1"/>
    </location>
</feature>
<gene>
    <name evidence="3" type="ORF">LCGC14_2661440</name>
</gene>
<feature type="domain" description="Ribosomal RNA methyltransferase FtsJ" evidence="2">
    <location>
        <begin position="5"/>
        <end position="103"/>
    </location>
</feature>
<dbReference type="Gene3D" id="3.40.50.150">
    <property type="entry name" value="Vaccinia Virus protein VP39"/>
    <property type="match status" value="1"/>
</dbReference>
<dbReference type="GO" id="GO:0008168">
    <property type="term" value="F:methyltransferase activity"/>
    <property type="evidence" value="ECO:0007669"/>
    <property type="project" value="InterPro"/>
</dbReference>
<proteinExistence type="predicted"/>
<evidence type="ECO:0000259" key="2">
    <source>
        <dbReference type="Pfam" id="PF01728"/>
    </source>
</evidence>
<dbReference type="AlphaFoldDB" id="A0A0F9CIR6"/>
<dbReference type="GO" id="GO:0003723">
    <property type="term" value="F:RNA binding"/>
    <property type="evidence" value="ECO:0007669"/>
    <property type="project" value="UniProtKB-KW"/>
</dbReference>
<organism evidence="3">
    <name type="scientific">marine sediment metagenome</name>
    <dbReference type="NCBI Taxonomy" id="412755"/>
    <lineage>
        <taxon>unclassified sequences</taxon>
        <taxon>metagenomes</taxon>
        <taxon>ecological metagenomes</taxon>
    </lineage>
</organism>
<dbReference type="SUPFAM" id="SSF53335">
    <property type="entry name" value="S-adenosyl-L-methionine-dependent methyltransferases"/>
    <property type="match status" value="1"/>
</dbReference>
<protein>
    <recommendedName>
        <fullName evidence="2">Ribosomal RNA methyltransferase FtsJ domain-containing protein</fullName>
    </recommendedName>
</protein>
<dbReference type="InterPro" id="IPR047048">
    <property type="entry name" value="TlyA"/>
</dbReference>
<dbReference type="EMBL" id="LAZR01046423">
    <property type="protein sequence ID" value="KKK96571.1"/>
    <property type="molecule type" value="Genomic_DNA"/>
</dbReference>
<sequence length="116" mass="12508">LEALPEPVDLVTVDVAFISLRRVLPSARRLLRPGAAIVALFKPQFEAAKREVGKGGVIRDPLMHATLIGRFAAWCVENGLRIRGLTASPLLGPAGNREFFFHLRPALSGVEGEASP</sequence>
<reference evidence="3" key="1">
    <citation type="journal article" date="2015" name="Nature">
        <title>Complex archaea that bridge the gap between prokaryotes and eukaryotes.</title>
        <authorList>
            <person name="Spang A."/>
            <person name="Saw J.H."/>
            <person name="Jorgensen S.L."/>
            <person name="Zaremba-Niedzwiedzka K."/>
            <person name="Martijn J."/>
            <person name="Lind A.E."/>
            <person name="van Eijk R."/>
            <person name="Schleper C."/>
            <person name="Guy L."/>
            <person name="Ettema T.J."/>
        </authorList>
    </citation>
    <scope>NUCLEOTIDE SEQUENCE</scope>
</reference>
<evidence type="ECO:0000256" key="1">
    <source>
        <dbReference type="ARBA" id="ARBA00022884"/>
    </source>
</evidence>
<dbReference type="PANTHER" id="PTHR32319:SF0">
    <property type="entry name" value="BACTERIAL HEMOLYSIN-LIKE PROTEIN"/>
    <property type="match status" value="1"/>
</dbReference>
<evidence type="ECO:0000313" key="3">
    <source>
        <dbReference type="EMBL" id="KKK96571.1"/>
    </source>
</evidence>
<dbReference type="Pfam" id="PF01728">
    <property type="entry name" value="FtsJ"/>
    <property type="match status" value="1"/>
</dbReference>
<dbReference type="GO" id="GO:0032259">
    <property type="term" value="P:methylation"/>
    <property type="evidence" value="ECO:0007669"/>
    <property type="project" value="InterPro"/>
</dbReference>
<dbReference type="InterPro" id="IPR029063">
    <property type="entry name" value="SAM-dependent_MTases_sf"/>
</dbReference>
<name>A0A0F9CIR6_9ZZZZ</name>
<accession>A0A0F9CIR6</accession>
<comment type="caution">
    <text evidence="3">The sequence shown here is derived from an EMBL/GenBank/DDBJ whole genome shotgun (WGS) entry which is preliminary data.</text>
</comment>
<dbReference type="InterPro" id="IPR002877">
    <property type="entry name" value="RNA_MeTrfase_FtsJ_dom"/>
</dbReference>